<sequence length="564" mass="62316">MGVQLVAGERFNLIQASPGLQKIAIALGWNVPSQYEMDVSAFMLGEEGKLPNDQYFVFYNNVRSPDGSLRHANGTSTGKILGDDETLYLNFAKLDPAIQEIVFIVTIHDAEERKQSFGDIKTAFIRLEDVDTGSELARYNLQEPLTQETTLEFGRLYLKNGEWRFQAVGQGYSSGLQAFVDRYYPESSTLPHSQPTLTEDAQVIQQFLERVEQQQVSLQEASESANLSSASDNTEVEELSVKPQTPAITAEELLERYKAGERDFSNLNFREIKLSDFDLSNCNFSNANLEGAILNQVNLSASNLTRTNFSNAVFSKSIFYSSDLTESNLTNAKIEKARFERTNLTRSKLIKANLIDSYFHRTSKFDEADMSESNLTKACFVEATLSQVNLSHANLSQAKFLSANFETTNLKDTNLEGAICKNTRFPENFNPVNSKAFVLSPNAYLNNINLSGWHLPNINLTGSSLSKANLSQANLESADLTQADLSKANLSKATLYYVKFLQANLASANLSEARLHYANLTAVNLYTANLIQADLTGANLAAAYLVSANLKNAVLAGVNFGGQI</sequence>
<reference evidence="1 2" key="1">
    <citation type="journal article" date="2016" name="Genome Announc.">
        <title>Draft Genome Sequence of the Thermotolerant Cyanobacterium Desertifilum sp. IPPAS B-1220.</title>
        <authorList>
            <person name="Mironov K.S."/>
            <person name="Sinetova M.A."/>
            <person name="Bolatkhan K."/>
            <person name="Zayadan B.K."/>
            <person name="Ustinova V.V."/>
            <person name="Kupriyanova E.V."/>
            <person name="Skrypnik A.N."/>
            <person name="Gogoleva N.E."/>
            <person name="Gogolev Y.V."/>
            <person name="Los D.A."/>
        </authorList>
    </citation>
    <scope>NUCLEOTIDE SEQUENCE [LARGE SCALE GENOMIC DNA]</scope>
    <source>
        <strain evidence="1 2">IPPAS B-1220</strain>
    </source>
</reference>
<gene>
    <name evidence="1" type="ORF">BH720_024290</name>
</gene>
<organism evidence="1 2">
    <name type="scientific">Desertifilum tharense IPPAS B-1220</name>
    <dbReference type="NCBI Taxonomy" id="1781255"/>
    <lineage>
        <taxon>Bacteria</taxon>
        <taxon>Bacillati</taxon>
        <taxon>Cyanobacteriota</taxon>
        <taxon>Cyanophyceae</taxon>
        <taxon>Desertifilales</taxon>
        <taxon>Desertifilaceae</taxon>
        <taxon>Desertifilum</taxon>
    </lineage>
</organism>
<name>A0ACD5GPG0_9CYAN</name>
<keyword evidence="2" id="KW-1185">Reference proteome</keyword>
<dbReference type="Proteomes" id="UP000095472">
    <property type="component" value="Chromosome"/>
</dbReference>
<accession>A0ACD5GPG0</accession>
<protein>
    <submittedName>
        <fullName evidence="1">TerD family protein</fullName>
    </submittedName>
</protein>
<dbReference type="EMBL" id="CP182909">
    <property type="protein sequence ID" value="XPM62711.1"/>
    <property type="molecule type" value="Genomic_DNA"/>
</dbReference>
<evidence type="ECO:0000313" key="1">
    <source>
        <dbReference type="EMBL" id="XPM62711.1"/>
    </source>
</evidence>
<proteinExistence type="predicted"/>
<evidence type="ECO:0000313" key="2">
    <source>
        <dbReference type="Proteomes" id="UP000095472"/>
    </source>
</evidence>